<evidence type="ECO:0000313" key="4">
    <source>
        <dbReference type="Proteomes" id="UP001060336"/>
    </source>
</evidence>
<dbReference type="Pfam" id="PF02470">
    <property type="entry name" value="MlaD"/>
    <property type="match status" value="1"/>
</dbReference>
<dbReference type="GO" id="GO:0005543">
    <property type="term" value="F:phospholipid binding"/>
    <property type="evidence" value="ECO:0007669"/>
    <property type="project" value="TreeGrafter"/>
</dbReference>
<evidence type="ECO:0000259" key="2">
    <source>
        <dbReference type="Pfam" id="PF02470"/>
    </source>
</evidence>
<dbReference type="Proteomes" id="UP001060336">
    <property type="component" value="Chromosome"/>
</dbReference>
<organism evidence="3 4">
    <name type="scientific">Nisaea acidiphila</name>
    <dbReference type="NCBI Taxonomy" id="1862145"/>
    <lineage>
        <taxon>Bacteria</taxon>
        <taxon>Pseudomonadati</taxon>
        <taxon>Pseudomonadota</taxon>
        <taxon>Alphaproteobacteria</taxon>
        <taxon>Rhodospirillales</taxon>
        <taxon>Thalassobaculaceae</taxon>
        <taxon>Nisaea</taxon>
    </lineage>
</organism>
<evidence type="ECO:0000256" key="1">
    <source>
        <dbReference type="SAM" id="Phobius"/>
    </source>
</evidence>
<keyword evidence="1" id="KW-0812">Transmembrane</keyword>
<accession>A0A9J7APS8</accession>
<keyword evidence="1" id="KW-0472">Membrane</keyword>
<dbReference type="PANTHER" id="PTHR33371:SF4">
    <property type="entry name" value="INTERMEMBRANE PHOSPHOLIPID TRANSPORT SYSTEM BINDING PROTEIN MLAD"/>
    <property type="match status" value="1"/>
</dbReference>
<name>A0A9J7APS8_9PROT</name>
<reference evidence="3" key="1">
    <citation type="submission" date="2022-08" db="EMBL/GenBank/DDBJ databases">
        <title>Nisaea acidiphila sp. nov., isolated from a marine algal debris and emended description of the genus Nisaea Urios et al. 2008.</title>
        <authorList>
            <person name="Kwon K."/>
        </authorList>
    </citation>
    <scope>NUCLEOTIDE SEQUENCE</scope>
    <source>
        <strain evidence="3">MEBiC11861</strain>
    </source>
</reference>
<dbReference type="RefSeq" id="WP_257767667.1">
    <property type="nucleotide sequence ID" value="NZ_CP102480.1"/>
</dbReference>
<evidence type="ECO:0000313" key="3">
    <source>
        <dbReference type="EMBL" id="UUX49166.1"/>
    </source>
</evidence>
<dbReference type="GO" id="GO:0005548">
    <property type="term" value="F:phospholipid transporter activity"/>
    <property type="evidence" value="ECO:0007669"/>
    <property type="project" value="TreeGrafter"/>
</dbReference>
<feature type="domain" description="Mce/MlaD" evidence="2">
    <location>
        <begin position="36"/>
        <end position="113"/>
    </location>
</feature>
<dbReference type="NCBIfam" id="TIGR04430">
    <property type="entry name" value="OM_asym_MlaD"/>
    <property type="match status" value="1"/>
</dbReference>
<keyword evidence="1" id="KW-1133">Transmembrane helix</keyword>
<gene>
    <name evidence="3" type="primary">mlaD</name>
    <name evidence="3" type="ORF">NUH88_17390</name>
</gene>
<dbReference type="AlphaFoldDB" id="A0A9J7APS8"/>
<keyword evidence="4" id="KW-1185">Reference proteome</keyword>
<feature type="transmembrane region" description="Helical" evidence="1">
    <location>
        <begin position="12"/>
        <end position="29"/>
    </location>
</feature>
<dbReference type="PANTHER" id="PTHR33371">
    <property type="entry name" value="INTERMEMBRANE PHOSPHOLIPID TRANSPORT SYSTEM BINDING PROTEIN MLAD-RELATED"/>
    <property type="match status" value="1"/>
</dbReference>
<sequence length="151" mass="15715">MKRNTIETVMGAVVLAVAGMFMAFAYISADLNTSGGYTVTASFNKVAGLAVGGDVRMSGIKIGSIVSQELDTDTFLAKVTMNIRDDVALPLDSAAAISSESLLGGNYLEIIPGGDPDMIEDGGRIDFTQDPVDIVQLIGKFIFSAGEAASK</sequence>
<dbReference type="EMBL" id="CP102480">
    <property type="protein sequence ID" value="UUX49166.1"/>
    <property type="molecule type" value="Genomic_DNA"/>
</dbReference>
<proteinExistence type="predicted"/>
<dbReference type="InterPro" id="IPR003399">
    <property type="entry name" value="Mce/MlaD"/>
</dbReference>
<dbReference type="KEGG" id="naci:NUH88_17390"/>
<dbReference type="InterPro" id="IPR030970">
    <property type="entry name" value="ABC_MlaD"/>
</dbReference>
<protein>
    <submittedName>
        <fullName evidence="3">Outer membrane lipid asymmetry maintenance protein MlaD</fullName>
    </submittedName>
</protein>
<dbReference type="InterPro" id="IPR052336">
    <property type="entry name" value="MlaD_Phospholipid_Transporter"/>
</dbReference>